<dbReference type="EMBL" id="LDAU01000125">
    <property type="protein sequence ID" value="KRX03830.1"/>
    <property type="molecule type" value="Genomic_DNA"/>
</dbReference>
<feature type="coiled-coil region" evidence="1">
    <location>
        <begin position="12"/>
        <end position="138"/>
    </location>
</feature>
<dbReference type="SUPFAM" id="SSF55781">
    <property type="entry name" value="GAF domain-like"/>
    <property type="match status" value="2"/>
</dbReference>
<dbReference type="InParanoid" id="A0A0V0QNK2"/>
<reference evidence="2 3" key="1">
    <citation type="journal article" date="2015" name="Sci. Rep.">
        <title>Genome of the facultative scuticociliatosis pathogen Pseudocohnilembus persalinus provides insight into its virulence through horizontal gene transfer.</title>
        <authorList>
            <person name="Xiong J."/>
            <person name="Wang G."/>
            <person name="Cheng J."/>
            <person name="Tian M."/>
            <person name="Pan X."/>
            <person name="Warren A."/>
            <person name="Jiang C."/>
            <person name="Yuan D."/>
            <person name="Miao W."/>
        </authorList>
    </citation>
    <scope>NUCLEOTIDE SEQUENCE [LARGE SCALE GENOMIC DNA]</scope>
    <source>
        <strain evidence="2">36N120E</strain>
    </source>
</reference>
<sequence>MSIEVSLGKMREKTLAQKNNDLSKQLGNLESQNEILTEKNNKLLIQLNNEKKNAQINQKKVNSLEQRIEFILENDINTQLNPNDKLRNSLNELLRENESIKRDIAHKNSELERQNGTIKRLNQFVARLNKKIEQMKKAPVKGGTDTYNQMSHADETSKFYKKDDIDLLNNYVIPDNLDYRIISLKSEYMNVLSDIVETGPLGFANHIIKSKNTQDQQEKICLVTNQFLSYKELSEKLNFILKEIKELQQYQEIEDIVIHINNKFNQVFNANRLNLWIVENSTGLLTTYNHDRREKKCAINKGIMADVFNYKQAFNVKNAKTKPLLYNVTQDNGKQEADFVNTTLLLPIYTNTNKKIKAVIEVSNSQHNLFSFDEEYLGIVMSQYMSIFFQNYYERQVIQTELKFQNQFFTAFEKMCQSQTQHDFQIQVNYWVNSLFGINQSSFFYVQNEKLVNYDENMEKQEFSLNHGLAGQVVKNKKGFIMNDIKSSSVYNKLVDIKSIMPVYAIPLLEEKSEKCLGVLEVSLKTQYKSKYEKDQLIDPEENLLGLSEPLSNLINNFTKLVGLALQFVKFKNE</sequence>
<gene>
    <name evidence="2" type="ORF">PPERSA_04625</name>
</gene>
<evidence type="ECO:0008006" key="4">
    <source>
        <dbReference type="Google" id="ProtNLM"/>
    </source>
</evidence>
<evidence type="ECO:0000256" key="1">
    <source>
        <dbReference type="SAM" id="Coils"/>
    </source>
</evidence>
<dbReference type="Proteomes" id="UP000054937">
    <property type="component" value="Unassembled WGS sequence"/>
</dbReference>
<keyword evidence="1" id="KW-0175">Coiled coil</keyword>
<evidence type="ECO:0000313" key="2">
    <source>
        <dbReference type="EMBL" id="KRX03830.1"/>
    </source>
</evidence>
<dbReference type="InterPro" id="IPR029016">
    <property type="entry name" value="GAF-like_dom_sf"/>
</dbReference>
<name>A0A0V0QNK2_PSEPJ</name>
<comment type="caution">
    <text evidence="2">The sequence shown here is derived from an EMBL/GenBank/DDBJ whole genome shotgun (WGS) entry which is preliminary data.</text>
</comment>
<proteinExistence type="predicted"/>
<keyword evidence="3" id="KW-1185">Reference proteome</keyword>
<dbReference type="OMA" id="RKYDVQY"/>
<dbReference type="Gene3D" id="3.30.450.40">
    <property type="match status" value="2"/>
</dbReference>
<protein>
    <recommendedName>
        <fullName evidence="4">GAF domain-containing protein</fullName>
    </recommendedName>
</protein>
<dbReference type="AlphaFoldDB" id="A0A0V0QNK2"/>
<dbReference type="OrthoDB" id="292223at2759"/>
<evidence type="ECO:0000313" key="3">
    <source>
        <dbReference type="Proteomes" id="UP000054937"/>
    </source>
</evidence>
<organism evidence="2 3">
    <name type="scientific">Pseudocohnilembus persalinus</name>
    <name type="common">Ciliate</name>
    <dbReference type="NCBI Taxonomy" id="266149"/>
    <lineage>
        <taxon>Eukaryota</taxon>
        <taxon>Sar</taxon>
        <taxon>Alveolata</taxon>
        <taxon>Ciliophora</taxon>
        <taxon>Intramacronucleata</taxon>
        <taxon>Oligohymenophorea</taxon>
        <taxon>Scuticociliatia</taxon>
        <taxon>Philasterida</taxon>
        <taxon>Pseudocohnilembidae</taxon>
        <taxon>Pseudocohnilembus</taxon>
    </lineage>
</organism>
<accession>A0A0V0QNK2</accession>